<keyword evidence="3" id="KW-0804">Transcription</keyword>
<dbReference type="Proteomes" id="UP000181942">
    <property type="component" value="Unassembled WGS sequence"/>
</dbReference>
<dbReference type="OrthoDB" id="9799345at2"/>
<dbReference type="PANTHER" id="PTHR46796:SF6">
    <property type="entry name" value="ARAC SUBFAMILY"/>
    <property type="match status" value="1"/>
</dbReference>
<dbReference type="SMART" id="SM00342">
    <property type="entry name" value="HTH_ARAC"/>
    <property type="match status" value="1"/>
</dbReference>
<protein>
    <submittedName>
        <fullName evidence="5">Transcriptional regulator, AraC family</fullName>
    </submittedName>
</protein>
<dbReference type="GO" id="GO:0003700">
    <property type="term" value="F:DNA-binding transcription factor activity"/>
    <property type="evidence" value="ECO:0007669"/>
    <property type="project" value="InterPro"/>
</dbReference>
<evidence type="ECO:0000256" key="2">
    <source>
        <dbReference type="ARBA" id="ARBA00023125"/>
    </source>
</evidence>
<reference evidence="5 6" key="1">
    <citation type="submission" date="2016-10" db="EMBL/GenBank/DDBJ databases">
        <authorList>
            <person name="de Groot N.N."/>
        </authorList>
    </citation>
    <scope>NUCLEOTIDE SEQUENCE [LARGE SCALE GENOMIC DNA]</scope>
    <source>
        <strain evidence="5 6">OK461</strain>
    </source>
</reference>
<dbReference type="InterPro" id="IPR020449">
    <property type="entry name" value="Tscrpt_reg_AraC-type_HTH"/>
</dbReference>
<dbReference type="InterPro" id="IPR050204">
    <property type="entry name" value="AraC_XylS_family_regulators"/>
</dbReference>
<dbReference type="InterPro" id="IPR018062">
    <property type="entry name" value="HTH_AraC-typ_CS"/>
</dbReference>
<evidence type="ECO:0000256" key="3">
    <source>
        <dbReference type="ARBA" id="ARBA00023163"/>
    </source>
</evidence>
<dbReference type="SUPFAM" id="SSF46689">
    <property type="entry name" value="Homeodomain-like"/>
    <property type="match status" value="1"/>
</dbReference>
<dbReference type="Gene3D" id="1.10.10.60">
    <property type="entry name" value="Homeodomain-like"/>
    <property type="match status" value="1"/>
</dbReference>
<dbReference type="EMBL" id="FONR01000010">
    <property type="protein sequence ID" value="SFF68886.1"/>
    <property type="molecule type" value="Genomic_DNA"/>
</dbReference>
<dbReference type="Pfam" id="PF12833">
    <property type="entry name" value="HTH_18"/>
    <property type="match status" value="1"/>
</dbReference>
<feature type="domain" description="HTH araC/xylS-type" evidence="4">
    <location>
        <begin position="219"/>
        <end position="322"/>
    </location>
</feature>
<proteinExistence type="predicted"/>
<dbReference type="RefSeq" id="WP_075029855.1">
    <property type="nucleotide sequence ID" value="NZ_FONR01000010.1"/>
</dbReference>
<dbReference type="Pfam" id="PF14525">
    <property type="entry name" value="AraC_binding_2"/>
    <property type="match status" value="1"/>
</dbReference>
<gene>
    <name evidence="5" type="ORF">SAMN02787118_110327</name>
</gene>
<dbReference type="PANTHER" id="PTHR46796">
    <property type="entry name" value="HTH-TYPE TRANSCRIPTIONAL ACTIVATOR RHAS-RELATED"/>
    <property type="match status" value="1"/>
</dbReference>
<evidence type="ECO:0000259" key="4">
    <source>
        <dbReference type="PROSITE" id="PS01124"/>
    </source>
</evidence>
<dbReference type="InterPro" id="IPR009057">
    <property type="entry name" value="Homeodomain-like_sf"/>
</dbReference>
<accession>A0A1I2KVF1</accession>
<dbReference type="PROSITE" id="PS00041">
    <property type="entry name" value="HTH_ARAC_FAMILY_1"/>
    <property type="match status" value="1"/>
</dbReference>
<name>A0A1I2KVF1_9ACTN</name>
<sequence length="337" mass="38198">MIGTVFRSEDVPAEDRFEYWRELVGRTRSSDLISAHTADYWAEYRLMELGPVTVWPSSFLPTRYRRSGKMVRRSDPEVYHLTLLLDGDLALEHAGRTDTFGPRDLHMVDGSRPYDLRPADDRDRRAVKGVGVDFPKALLPLPPHRVRELLGRGLSGREGTGALLTEFLVGLDRQAETLQPSDAPRLGTVVLDLVSAWFAQVLDAEAALPQETRQRATAQRIQAFIRQNLHDPELTPSAIAAAHHISRSYLYRIFEQQSQGETVAAWIRGRRLENARRDLADSSLRTTPIHAVAARWGFPRASEFTRAFRTAYGLSPREYRLQALSEREQTLGRSPMD</sequence>
<dbReference type="GO" id="GO:0043565">
    <property type="term" value="F:sequence-specific DNA binding"/>
    <property type="evidence" value="ECO:0007669"/>
    <property type="project" value="InterPro"/>
</dbReference>
<dbReference type="PROSITE" id="PS01124">
    <property type="entry name" value="HTH_ARAC_FAMILY_2"/>
    <property type="match status" value="1"/>
</dbReference>
<organism evidence="5 6">
    <name type="scientific">Streptomyces mirabilis</name>
    <dbReference type="NCBI Taxonomy" id="68239"/>
    <lineage>
        <taxon>Bacteria</taxon>
        <taxon>Bacillati</taxon>
        <taxon>Actinomycetota</taxon>
        <taxon>Actinomycetes</taxon>
        <taxon>Kitasatosporales</taxon>
        <taxon>Streptomycetaceae</taxon>
        <taxon>Streptomyces</taxon>
    </lineage>
</organism>
<dbReference type="InterPro" id="IPR018060">
    <property type="entry name" value="HTH_AraC"/>
</dbReference>
<keyword evidence="2" id="KW-0238">DNA-binding</keyword>
<keyword evidence="1" id="KW-0805">Transcription regulation</keyword>
<evidence type="ECO:0000313" key="6">
    <source>
        <dbReference type="Proteomes" id="UP000181942"/>
    </source>
</evidence>
<dbReference type="AlphaFoldDB" id="A0A1I2KVF1"/>
<evidence type="ECO:0000313" key="5">
    <source>
        <dbReference type="EMBL" id="SFF68886.1"/>
    </source>
</evidence>
<dbReference type="InterPro" id="IPR035418">
    <property type="entry name" value="AraC-bd_2"/>
</dbReference>
<evidence type="ECO:0000256" key="1">
    <source>
        <dbReference type="ARBA" id="ARBA00023015"/>
    </source>
</evidence>
<dbReference type="PRINTS" id="PR00032">
    <property type="entry name" value="HTHARAC"/>
</dbReference>